<accession>C4Y8P8</accession>
<protein>
    <submittedName>
        <fullName evidence="1">Uncharacterized protein</fullName>
    </submittedName>
</protein>
<dbReference type="AlphaFoldDB" id="C4Y8P8"/>
<proteinExistence type="predicted"/>
<dbReference type="Proteomes" id="UP000007703">
    <property type="component" value="Unassembled WGS sequence"/>
</dbReference>
<gene>
    <name evidence="1" type="ORF">CLUG_04576</name>
</gene>
<dbReference type="VEuPathDB" id="FungiDB:CLUG_04576"/>
<dbReference type="HOGENOM" id="CLU_1586299_0_0_1"/>
<sequence>MTQDFWVQDTNGTDVSSFTIFRSSEKNLSTSTWEESSVVLIFLNPVTSSLIFCRFFYPWRTHSLHDLAQQTLNKFKTRSLSRINSGPVSSIKSASFELSVLQHNITTFEHLNGQRMLSVLFNSLENTWQQCSSDNLVFDGLGVFQFHSCLVIISSSQKLEVLIVRTQC</sequence>
<dbReference type="InParanoid" id="C4Y8P8"/>
<reference evidence="1 2" key="1">
    <citation type="journal article" date="2009" name="Nature">
        <title>Evolution of pathogenicity and sexual reproduction in eight Candida genomes.</title>
        <authorList>
            <person name="Butler G."/>
            <person name="Rasmussen M.D."/>
            <person name="Lin M.F."/>
            <person name="Santos M.A."/>
            <person name="Sakthikumar S."/>
            <person name="Munro C.A."/>
            <person name="Rheinbay E."/>
            <person name="Grabherr M."/>
            <person name="Forche A."/>
            <person name="Reedy J.L."/>
            <person name="Agrafioti I."/>
            <person name="Arnaud M.B."/>
            <person name="Bates S."/>
            <person name="Brown A.J."/>
            <person name="Brunke S."/>
            <person name="Costanzo M.C."/>
            <person name="Fitzpatrick D.A."/>
            <person name="de Groot P.W."/>
            <person name="Harris D."/>
            <person name="Hoyer L.L."/>
            <person name="Hube B."/>
            <person name="Klis F.M."/>
            <person name="Kodira C."/>
            <person name="Lennard N."/>
            <person name="Logue M.E."/>
            <person name="Martin R."/>
            <person name="Neiman A.M."/>
            <person name="Nikolaou E."/>
            <person name="Quail M.A."/>
            <person name="Quinn J."/>
            <person name="Santos M.C."/>
            <person name="Schmitzberger F.F."/>
            <person name="Sherlock G."/>
            <person name="Shah P."/>
            <person name="Silverstein K.A."/>
            <person name="Skrzypek M.S."/>
            <person name="Soll D."/>
            <person name="Staggs R."/>
            <person name="Stansfield I."/>
            <person name="Stumpf M.P."/>
            <person name="Sudbery P.E."/>
            <person name="Srikantha T."/>
            <person name="Zeng Q."/>
            <person name="Berman J."/>
            <person name="Berriman M."/>
            <person name="Heitman J."/>
            <person name="Gow N.A."/>
            <person name="Lorenz M.C."/>
            <person name="Birren B.W."/>
            <person name="Kellis M."/>
            <person name="Cuomo C.A."/>
        </authorList>
    </citation>
    <scope>NUCLEOTIDE SEQUENCE [LARGE SCALE GENOMIC DNA]</scope>
    <source>
        <strain evidence="1 2">ATCC 42720</strain>
    </source>
</reference>
<evidence type="ECO:0000313" key="1">
    <source>
        <dbReference type="EMBL" id="EEQ40447.1"/>
    </source>
</evidence>
<dbReference type="KEGG" id="clu:CLUG_04576"/>
<dbReference type="EMBL" id="CH408080">
    <property type="protein sequence ID" value="EEQ40447.1"/>
    <property type="molecule type" value="Genomic_DNA"/>
</dbReference>
<name>C4Y8P8_CLAL4</name>
<organism evidence="1 2">
    <name type="scientific">Clavispora lusitaniae (strain ATCC 42720)</name>
    <name type="common">Yeast</name>
    <name type="synonym">Candida lusitaniae</name>
    <dbReference type="NCBI Taxonomy" id="306902"/>
    <lineage>
        <taxon>Eukaryota</taxon>
        <taxon>Fungi</taxon>
        <taxon>Dikarya</taxon>
        <taxon>Ascomycota</taxon>
        <taxon>Saccharomycotina</taxon>
        <taxon>Pichiomycetes</taxon>
        <taxon>Metschnikowiaceae</taxon>
        <taxon>Clavispora</taxon>
    </lineage>
</organism>
<evidence type="ECO:0000313" key="2">
    <source>
        <dbReference type="Proteomes" id="UP000007703"/>
    </source>
</evidence>